<dbReference type="Proteomes" id="UP001597083">
    <property type="component" value="Unassembled WGS sequence"/>
</dbReference>
<sequence>RARLIEADARPVLERALDLASVALAAEQLGGARRALEMTVDYIKVRHQFGRPIGSFQAIKHRCADMFVLVESARSAVLNAAEVADERPEELPRAAALAKAYCSDAFFQVAGETIQMHGGIGFTWEHDAHLYFKRAKASQELFGPPAAHRGRLADLIGL</sequence>
<dbReference type="CDD" id="cd00567">
    <property type="entry name" value="ACAD"/>
    <property type="match status" value="1"/>
</dbReference>
<dbReference type="Gene3D" id="1.20.140.10">
    <property type="entry name" value="Butyryl-CoA Dehydrogenase, subunit A, domain 3"/>
    <property type="match status" value="1"/>
</dbReference>
<dbReference type="PANTHER" id="PTHR43884">
    <property type="entry name" value="ACYL-COA DEHYDROGENASE"/>
    <property type="match status" value="1"/>
</dbReference>
<keyword evidence="2" id="KW-0274">FAD</keyword>
<organism evidence="5 6">
    <name type="scientific">Actinomadura adrarensis</name>
    <dbReference type="NCBI Taxonomy" id="1819600"/>
    <lineage>
        <taxon>Bacteria</taxon>
        <taxon>Bacillati</taxon>
        <taxon>Actinomycetota</taxon>
        <taxon>Actinomycetes</taxon>
        <taxon>Streptosporangiales</taxon>
        <taxon>Thermomonosporaceae</taxon>
        <taxon>Actinomadura</taxon>
    </lineage>
</organism>
<dbReference type="InterPro" id="IPR036250">
    <property type="entry name" value="AcylCo_DH-like_C"/>
</dbReference>
<feature type="domain" description="Acyl-CoA dehydrogenase/oxidase C-terminal" evidence="4">
    <location>
        <begin position="13"/>
        <end position="154"/>
    </location>
</feature>
<evidence type="ECO:0000256" key="1">
    <source>
        <dbReference type="ARBA" id="ARBA00022630"/>
    </source>
</evidence>
<name>A0ABW3CMX8_9ACTN</name>
<dbReference type="EMBL" id="JBHTIR010003505">
    <property type="protein sequence ID" value="MFD0855312.1"/>
    <property type="molecule type" value="Genomic_DNA"/>
</dbReference>
<keyword evidence="1" id="KW-0285">Flavoprotein</keyword>
<dbReference type="SUPFAM" id="SSF47203">
    <property type="entry name" value="Acyl-CoA dehydrogenase C-terminal domain-like"/>
    <property type="match status" value="1"/>
</dbReference>
<dbReference type="GO" id="GO:0016491">
    <property type="term" value="F:oxidoreductase activity"/>
    <property type="evidence" value="ECO:0007669"/>
    <property type="project" value="UniProtKB-KW"/>
</dbReference>
<reference evidence="6" key="1">
    <citation type="journal article" date="2019" name="Int. J. Syst. Evol. Microbiol.">
        <title>The Global Catalogue of Microorganisms (GCM) 10K type strain sequencing project: providing services to taxonomists for standard genome sequencing and annotation.</title>
        <authorList>
            <consortium name="The Broad Institute Genomics Platform"/>
            <consortium name="The Broad Institute Genome Sequencing Center for Infectious Disease"/>
            <person name="Wu L."/>
            <person name="Ma J."/>
        </authorList>
    </citation>
    <scope>NUCLEOTIDE SEQUENCE [LARGE SCALE GENOMIC DNA]</scope>
    <source>
        <strain evidence="6">JCM 31696</strain>
    </source>
</reference>
<evidence type="ECO:0000259" key="4">
    <source>
        <dbReference type="Pfam" id="PF00441"/>
    </source>
</evidence>
<accession>A0ABW3CMX8</accession>
<gene>
    <name evidence="5" type="ORF">ACFQ07_23935</name>
</gene>
<dbReference type="EC" id="1.-.-.-" evidence="5"/>
<dbReference type="Pfam" id="PF00441">
    <property type="entry name" value="Acyl-CoA_dh_1"/>
    <property type="match status" value="1"/>
</dbReference>
<dbReference type="InterPro" id="IPR009075">
    <property type="entry name" value="AcylCo_DH/oxidase_C"/>
</dbReference>
<protein>
    <submittedName>
        <fullName evidence="5">Acyl-CoA dehydrogenase family protein</fullName>
        <ecNumber evidence="5">1.-.-.-</ecNumber>
    </submittedName>
</protein>
<proteinExistence type="predicted"/>
<keyword evidence="3 5" id="KW-0560">Oxidoreductase</keyword>
<evidence type="ECO:0000313" key="5">
    <source>
        <dbReference type="EMBL" id="MFD0855312.1"/>
    </source>
</evidence>
<evidence type="ECO:0000256" key="3">
    <source>
        <dbReference type="ARBA" id="ARBA00023002"/>
    </source>
</evidence>
<feature type="non-terminal residue" evidence="5">
    <location>
        <position position="1"/>
    </location>
</feature>
<comment type="caution">
    <text evidence="5">The sequence shown here is derived from an EMBL/GenBank/DDBJ whole genome shotgun (WGS) entry which is preliminary data.</text>
</comment>
<evidence type="ECO:0000313" key="6">
    <source>
        <dbReference type="Proteomes" id="UP001597083"/>
    </source>
</evidence>
<dbReference type="PANTHER" id="PTHR43884:SF20">
    <property type="entry name" value="ACYL-COA DEHYDROGENASE FADE28"/>
    <property type="match status" value="1"/>
</dbReference>
<evidence type="ECO:0000256" key="2">
    <source>
        <dbReference type="ARBA" id="ARBA00022827"/>
    </source>
</evidence>
<keyword evidence="6" id="KW-1185">Reference proteome</keyword>